<dbReference type="RefSeq" id="WP_143097283.1">
    <property type="nucleotide sequence ID" value="NZ_BJXR01000059.1"/>
</dbReference>
<feature type="signal peptide" evidence="1">
    <location>
        <begin position="1"/>
        <end position="19"/>
    </location>
</feature>
<dbReference type="EMBL" id="BJXR01000059">
    <property type="protein sequence ID" value="GEN12205.1"/>
    <property type="molecule type" value="Genomic_DNA"/>
</dbReference>
<keyword evidence="1" id="KW-0732">Signal</keyword>
<sequence>MNRYIAILAASLAASLLTACGDDAEKKPGPSTEESEGYTLNGQVTSLEPARVPGRSTVAIAWDNWMGSSGDVLVSQGDQLLTGSVPGAFTLTLEDAPPTAALNDLNPGLLGVGYFTVYDDLDGDGVMDLEDDEELQGFSIHHAVLYVPAVTEDVLAWLRNRGLVTNLEALKPGFNFARGVCRENQTFDALEIIPVGPVEILGGVDLSDGCLNIH</sequence>
<proteinExistence type="predicted"/>
<dbReference type="AlphaFoldDB" id="A0A511TDF0"/>
<organism evidence="2 5">
    <name type="scientific">Myxococcus fulvus</name>
    <dbReference type="NCBI Taxonomy" id="33"/>
    <lineage>
        <taxon>Bacteria</taxon>
        <taxon>Pseudomonadati</taxon>
        <taxon>Myxococcota</taxon>
        <taxon>Myxococcia</taxon>
        <taxon>Myxococcales</taxon>
        <taxon>Cystobacterineae</taxon>
        <taxon>Myxococcaceae</taxon>
        <taxon>Myxococcus</taxon>
    </lineage>
</organism>
<name>A0A511TDF0_MYXFU</name>
<feature type="chain" id="PRO_5022702362" description="Lipoprotein" evidence="1">
    <location>
        <begin position="20"/>
        <end position="214"/>
    </location>
</feature>
<comment type="caution">
    <text evidence="2">The sequence shown here is derived from an EMBL/GenBank/DDBJ whole genome shotgun (WGS) entry which is preliminary data.</text>
</comment>
<evidence type="ECO:0000313" key="5">
    <source>
        <dbReference type="Proteomes" id="UP000321514"/>
    </source>
</evidence>
<accession>A0A511TDF0</accession>
<evidence type="ECO:0000313" key="2">
    <source>
        <dbReference type="EMBL" id="GEN12205.1"/>
    </source>
</evidence>
<evidence type="ECO:0000256" key="1">
    <source>
        <dbReference type="SAM" id="SignalP"/>
    </source>
</evidence>
<evidence type="ECO:0000313" key="4">
    <source>
        <dbReference type="Proteomes" id="UP000183760"/>
    </source>
</evidence>
<dbReference type="EMBL" id="FOIB01000007">
    <property type="protein sequence ID" value="SEU27014.1"/>
    <property type="molecule type" value="Genomic_DNA"/>
</dbReference>
<gene>
    <name evidence="2" type="ORF">MFU01_72420</name>
    <name evidence="3" type="ORF">SAMN05443572_107364</name>
</gene>
<dbReference type="Proteomes" id="UP000321514">
    <property type="component" value="Unassembled WGS sequence"/>
</dbReference>
<evidence type="ECO:0000313" key="3">
    <source>
        <dbReference type="EMBL" id="SEU27014.1"/>
    </source>
</evidence>
<dbReference type="OrthoDB" id="9972204at2"/>
<protein>
    <recommendedName>
        <fullName evidence="6">Lipoprotein</fullName>
    </recommendedName>
</protein>
<dbReference type="PROSITE" id="PS51257">
    <property type="entry name" value="PROKAR_LIPOPROTEIN"/>
    <property type="match status" value="1"/>
</dbReference>
<keyword evidence="4" id="KW-1185">Reference proteome</keyword>
<reference evidence="3 4" key="1">
    <citation type="submission" date="2016-10" db="EMBL/GenBank/DDBJ databases">
        <authorList>
            <person name="Varghese N."/>
            <person name="Submissions S."/>
        </authorList>
    </citation>
    <scope>NUCLEOTIDE SEQUENCE [LARGE SCALE GENOMIC DNA]</scope>
    <source>
        <strain evidence="3 4">DSM 16525</strain>
    </source>
</reference>
<evidence type="ECO:0008006" key="6">
    <source>
        <dbReference type="Google" id="ProtNLM"/>
    </source>
</evidence>
<dbReference type="Proteomes" id="UP000183760">
    <property type="component" value="Unassembled WGS sequence"/>
</dbReference>
<reference evidence="2 5" key="2">
    <citation type="submission" date="2019-07" db="EMBL/GenBank/DDBJ databases">
        <title>Whole genome shotgun sequence of Myxococcus fulvus NBRC 100333.</title>
        <authorList>
            <person name="Hosoyama A."/>
            <person name="Uohara A."/>
            <person name="Ohji S."/>
            <person name="Ichikawa N."/>
        </authorList>
    </citation>
    <scope>NUCLEOTIDE SEQUENCE [LARGE SCALE GENOMIC DNA]</scope>
    <source>
        <strain evidence="2 5">NBRC 100333</strain>
    </source>
</reference>